<dbReference type="InterPro" id="IPR025714">
    <property type="entry name" value="Methyltranfer_dom"/>
</dbReference>
<dbReference type="SUPFAM" id="SSF53335">
    <property type="entry name" value="S-adenosyl-L-methionine-dependent methyltransferases"/>
    <property type="match status" value="1"/>
</dbReference>
<accession>A0A8B8IHX7</accession>
<sequence>MKNELYLETHTSKQNYDKTSILKVSLESLITYCVYKYCIPLDIKLYFVHTTDSSDKTLLNLQAEHIDFVHKEDICWQVASCLYPVILFDDTIITGLCAVSRHICRHRTSAQSSNEYDDGLLSFRQGCLQAPNEVSIWTKFCEVDLIKTVKELLSEEKLDEIPKSLIRFENHLNKPVKIHNIFKVARELKKENIKSKVHVDHINSSTIDINELKDEARMPKHRKWKSNKKKSEIDIPLKIEDLDLNHQFAEGPFLTLADLVLLPSYHIIVQIIGKNMFESLFPLTYKWFLKITNINEVISLELILQTIKALPLPIIKSLEIPKIEDVSLYKSDPKRHNPKRRLFTKPEDIEKALDVIEDGMELDVSNLEFEALDWKEIPDGANPAAGHLPDERVVRKSQQLENLCQAVISMAQDGNYIVDFCSGSGHLGILVAHLLPKCTIILLENKEQSLLRARDRVHKMGLTNVYFFQCNLDFFIGKFDIGIALHACGIASDLVLDKCLKSNAKFVLCPCCYGSVHATDRLVYPRSSKFKSMTIDQYLCIGHTADQTHKDHPLTVRGERCMAIIDSDRARLAEEHGYKVTLSRLKPLSCTDKNNLLVGVPS</sequence>
<dbReference type="Gene3D" id="3.40.50.150">
    <property type="entry name" value="Vaccinia Virus protein VP39"/>
    <property type="match status" value="1"/>
</dbReference>
<feature type="domain" description="Methyltransferase" evidence="1">
    <location>
        <begin position="395"/>
        <end position="517"/>
    </location>
</feature>
<dbReference type="InterPro" id="IPR029063">
    <property type="entry name" value="SAM-dependent_MTases_sf"/>
</dbReference>
<evidence type="ECO:0000313" key="3">
    <source>
        <dbReference type="RefSeq" id="XP_026495947.2"/>
    </source>
</evidence>
<dbReference type="Pfam" id="PF13679">
    <property type="entry name" value="Methyltransf_32"/>
    <property type="match status" value="1"/>
</dbReference>
<proteinExistence type="predicted"/>
<evidence type="ECO:0000259" key="1">
    <source>
        <dbReference type="Pfam" id="PF13679"/>
    </source>
</evidence>
<dbReference type="GeneID" id="113400550"/>
<dbReference type="GO" id="GO:0005737">
    <property type="term" value="C:cytoplasm"/>
    <property type="evidence" value="ECO:0007669"/>
    <property type="project" value="TreeGrafter"/>
</dbReference>
<protein>
    <submittedName>
        <fullName evidence="3">Glutathione S-transferase C-terminal domain-containing protein homolog</fullName>
    </submittedName>
</protein>
<dbReference type="PANTHER" id="PTHR13369">
    <property type="match status" value="1"/>
</dbReference>
<dbReference type="OMA" id="WTRFCEV"/>
<dbReference type="Proteomes" id="UP001652626">
    <property type="component" value="Chromosome 17"/>
</dbReference>
<organism evidence="2 3">
    <name type="scientific">Vanessa tameamea</name>
    <name type="common">Kamehameha butterfly</name>
    <dbReference type="NCBI Taxonomy" id="334116"/>
    <lineage>
        <taxon>Eukaryota</taxon>
        <taxon>Metazoa</taxon>
        <taxon>Ecdysozoa</taxon>
        <taxon>Arthropoda</taxon>
        <taxon>Hexapoda</taxon>
        <taxon>Insecta</taxon>
        <taxon>Pterygota</taxon>
        <taxon>Neoptera</taxon>
        <taxon>Endopterygota</taxon>
        <taxon>Lepidoptera</taxon>
        <taxon>Glossata</taxon>
        <taxon>Ditrysia</taxon>
        <taxon>Papilionoidea</taxon>
        <taxon>Nymphalidae</taxon>
        <taxon>Nymphalinae</taxon>
        <taxon>Vanessa</taxon>
    </lineage>
</organism>
<dbReference type="RefSeq" id="XP_026495947.2">
    <property type="nucleotide sequence ID" value="XM_026640162.2"/>
</dbReference>
<keyword evidence="2" id="KW-1185">Reference proteome</keyword>
<name>A0A8B8IHX7_VANTA</name>
<dbReference type="PANTHER" id="PTHR13369:SF0">
    <property type="entry name" value="GLUTATHIONE S-TRANSFERASE C-TERMINAL DOMAIN-CONTAINING PROTEIN"/>
    <property type="match status" value="1"/>
</dbReference>
<gene>
    <name evidence="3" type="primary">LOC113400550</name>
</gene>
<evidence type="ECO:0000313" key="2">
    <source>
        <dbReference type="Proteomes" id="UP001652626"/>
    </source>
</evidence>
<reference evidence="3" key="1">
    <citation type="submission" date="2025-08" db="UniProtKB">
        <authorList>
            <consortium name="RefSeq"/>
        </authorList>
    </citation>
    <scope>IDENTIFICATION</scope>
    <source>
        <tissue evidence="3">Whole body</tissue>
    </source>
</reference>
<dbReference type="AlphaFoldDB" id="A0A8B8IHX7"/>
<dbReference type="OrthoDB" id="206598at2759"/>